<accession>A0ABP2AS22</accession>
<dbReference type="Gene3D" id="3.40.50.1820">
    <property type="entry name" value="alpha/beta hydrolase"/>
    <property type="match status" value="1"/>
</dbReference>
<dbReference type="PROSITE" id="PS00122">
    <property type="entry name" value="CARBOXYLESTERASE_B_1"/>
    <property type="match status" value="1"/>
</dbReference>
<keyword evidence="6" id="KW-1185">Reference proteome</keyword>
<dbReference type="PANTHER" id="PTHR11559">
    <property type="entry name" value="CARBOXYLESTERASE"/>
    <property type="match status" value="1"/>
</dbReference>
<comment type="similarity">
    <text evidence="1 3">Belongs to the type-B carboxylesterase/lipase family.</text>
</comment>
<dbReference type="InterPro" id="IPR019826">
    <property type="entry name" value="Carboxylesterase_B_AS"/>
</dbReference>
<dbReference type="InterPro" id="IPR029058">
    <property type="entry name" value="AB_hydrolase_fold"/>
</dbReference>
<keyword evidence="2 3" id="KW-0378">Hydrolase</keyword>
<dbReference type="InterPro" id="IPR002018">
    <property type="entry name" value="CarbesteraseB"/>
</dbReference>
<dbReference type="EC" id="3.1.1.-" evidence="3"/>
<evidence type="ECO:0000313" key="6">
    <source>
        <dbReference type="Proteomes" id="UP000095488"/>
    </source>
</evidence>
<evidence type="ECO:0000256" key="3">
    <source>
        <dbReference type="RuleBase" id="RU361235"/>
    </source>
</evidence>
<evidence type="ECO:0000259" key="4">
    <source>
        <dbReference type="Pfam" id="PF00135"/>
    </source>
</evidence>
<dbReference type="RefSeq" id="WP_055257642.1">
    <property type="nucleotide sequence ID" value="NZ_CABIXL010000002.1"/>
</dbReference>
<dbReference type="InterPro" id="IPR050309">
    <property type="entry name" value="Type-B_Carboxylest/Lipase"/>
</dbReference>
<evidence type="ECO:0000313" key="5">
    <source>
        <dbReference type="EMBL" id="CUN62878.1"/>
    </source>
</evidence>
<sequence>MIIKTKCGEIEGVFEEKQYVFKGIPYAESPVGSLRFKKPQPKKPWNGVLRCKSFGTICVQNVEDNMKNLVSEDSLTLNIWTKSIKEPNKAVVLWVHGGGFTRGSGSQYSGVNFADDGIVFVSLNYRLGVFGFLDLEDVLGDEYKNSGNNGILDIIEALKWIKENIEFFGGDKNNVTVMGESAGAKCIGALLISPLAKGLFNKAILESGALQAIRDKTTSKEITKRFLNSLNINKDNIHNLLTLDYNQILNAQNKISDSDIGMLQVFGPVIDGECILYSGLESINKEVGSLVPCIIGTNLKESNLQLAFSKELRDRDENCIKELFGKNYKNILTSYNKIKNEHDDAWQTVLTDYLYKIHSYRLASKLASLGKDVYLYRFDWSGNIGPCHAQELPFVFKGIKGEPIALFNLKEEDMPLSDTINGYWKNFIKISNPNKDGFPIWEKFNDYNKLIIFNNKITNKILEKNWDDKLCENQIFSL</sequence>
<dbReference type="GO" id="GO:0106435">
    <property type="term" value="F:carboxylesterase activity"/>
    <property type="evidence" value="ECO:0007669"/>
    <property type="project" value="UniProtKB-EC"/>
</dbReference>
<dbReference type="SUPFAM" id="SSF53474">
    <property type="entry name" value="alpha/beta-Hydrolases"/>
    <property type="match status" value="1"/>
</dbReference>
<name>A0ABP2AS22_SARVE</name>
<comment type="caution">
    <text evidence="5">The sequence shown here is derived from an EMBL/GenBank/DDBJ whole genome shotgun (WGS) entry which is preliminary data.</text>
</comment>
<protein>
    <recommendedName>
        <fullName evidence="3">Carboxylic ester hydrolase</fullName>
        <ecNumber evidence="3">3.1.1.-</ecNumber>
    </recommendedName>
</protein>
<reference evidence="5 6" key="1">
    <citation type="submission" date="2015-09" db="EMBL/GenBank/DDBJ databases">
        <authorList>
            <consortium name="Pathogen Informatics"/>
            <person name="Wu L."/>
            <person name="Ma J."/>
        </authorList>
    </citation>
    <scope>NUCLEOTIDE SEQUENCE [LARGE SCALE GENOMIC DNA]</scope>
    <source>
        <strain evidence="5 6">2789STDY5834858</strain>
    </source>
</reference>
<feature type="domain" description="Carboxylesterase type B" evidence="4">
    <location>
        <begin position="2"/>
        <end position="451"/>
    </location>
</feature>
<evidence type="ECO:0000256" key="2">
    <source>
        <dbReference type="ARBA" id="ARBA00022801"/>
    </source>
</evidence>
<organism evidence="5 6">
    <name type="scientific">Sarcina ventriculi</name>
    <name type="common">Clostridium ventriculi</name>
    <dbReference type="NCBI Taxonomy" id="1267"/>
    <lineage>
        <taxon>Bacteria</taxon>
        <taxon>Bacillati</taxon>
        <taxon>Bacillota</taxon>
        <taxon>Clostridia</taxon>
        <taxon>Eubacteriales</taxon>
        <taxon>Clostridiaceae</taxon>
        <taxon>Sarcina</taxon>
    </lineage>
</organism>
<dbReference type="Pfam" id="PF00135">
    <property type="entry name" value="COesterase"/>
    <property type="match status" value="1"/>
</dbReference>
<proteinExistence type="inferred from homology"/>
<dbReference type="Proteomes" id="UP000095488">
    <property type="component" value="Unassembled WGS sequence"/>
</dbReference>
<gene>
    <name evidence="5" type="ORF">ERS852473_00676</name>
</gene>
<evidence type="ECO:0000256" key="1">
    <source>
        <dbReference type="ARBA" id="ARBA00005964"/>
    </source>
</evidence>
<dbReference type="EMBL" id="CYZR01000002">
    <property type="protein sequence ID" value="CUN62878.1"/>
    <property type="molecule type" value="Genomic_DNA"/>
</dbReference>